<organism evidence="3 4">
    <name type="scientific">Micromonospora cathayae</name>
    <dbReference type="NCBI Taxonomy" id="3028804"/>
    <lineage>
        <taxon>Bacteria</taxon>
        <taxon>Bacillati</taxon>
        <taxon>Actinomycetota</taxon>
        <taxon>Actinomycetes</taxon>
        <taxon>Micromonosporales</taxon>
        <taxon>Micromonosporaceae</taxon>
        <taxon>Micromonospora</taxon>
    </lineage>
</organism>
<dbReference type="PANTHER" id="PTHR36175">
    <property type="entry name" value="CYANOPHYCINASE"/>
    <property type="match status" value="1"/>
</dbReference>
<sequence length="473" mass="49321">MSAARDARRVCFLAVVALLLTLAPIDVTAANAQVSRVRQGNASDVSRAGWAGPAYTMNGSGGIVVPTMTRAIDAIRGGSGSIDVVVVAGSGTGTPECDVITPLVGVNSCTTLTLTAARDGDDSRVNTDVRNAEFVYFAGGDQCDYVAWKGTALEASVESVVSKGGGVGGGSAGHHVNSDIVYDACTASATSSTALADPYDRSMTFTTGMFRWPHYAGTVNDSHFVARDRMGRSMAFVARAVKDGLAPGGRAWAVGVEEGASLYLDRNGLATLSGPSAHVVLGDHQPEVAVPGRPLTYTNFKIWKLTNGQTYDFANRPSCGYYLRSVRAGVPDGNLYSGTPVTDCSTPPSDGSSHAEVEPNDSRSAADDISRLTWPVALSGDMKSDSDRDYFAFTLAAGETFTANCAIPDAYDADLYLLSSTGSTLTRSVNDGAGADEAVTLTRTASGSATYYLDLEAYAGSGDTDWTCTVRRS</sequence>
<feature type="compositionally biased region" description="Polar residues" evidence="1">
    <location>
        <begin position="338"/>
        <end position="352"/>
    </location>
</feature>
<accession>A0ABY7ZWF5</accession>
<dbReference type="SUPFAM" id="SSF89260">
    <property type="entry name" value="Collagen-binding domain"/>
    <property type="match status" value="1"/>
</dbReference>
<evidence type="ECO:0000313" key="3">
    <source>
        <dbReference type="EMBL" id="WDZ86234.1"/>
    </source>
</evidence>
<keyword evidence="4" id="KW-1185">Reference proteome</keyword>
<evidence type="ECO:0000256" key="2">
    <source>
        <dbReference type="SAM" id="SignalP"/>
    </source>
</evidence>
<feature type="region of interest" description="Disordered" evidence="1">
    <location>
        <begin position="338"/>
        <end position="367"/>
    </location>
</feature>
<evidence type="ECO:0000256" key="1">
    <source>
        <dbReference type="SAM" id="MobiDB-lite"/>
    </source>
</evidence>
<proteinExistence type="predicted"/>
<dbReference type="InterPro" id="IPR029062">
    <property type="entry name" value="Class_I_gatase-like"/>
</dbReference>
<dbReference type="RefSeq" id="WP_275033034.1">
    <property type="nucleotide sequence ID" value="NZ_CP118615.1"/>
</dbReference>
<dbReference type="PANTHER" id="PTHR36175:SF1">
    <property type="entry name" value="CYANOPHYCINASE"/>
    <property type="match status" value="1"/>
</dbReference>
<dbReference type="Gene3D" id="3.40.50.880">
    <property type="match status" value="1"/>
</dbReference>
<dbReference type="EMBL" id="CP118615">
    <property type="protein sequence ID" value="WDZ86234.1"/>
    <property type="molecule type" value="Genomic_DNA"/>
</dbReference>
<feature type="signal peptide" evidence="2">
    <location>
        <begin position="1"/>
        <end position="29"/>
    </location>
</feature>
<evidence type="ECO:0008006" key="5">
    <source>
        <dbReference type="Google" id="ProtNLM"/>
    </source>
</evidence>
<name>A0ABY7ZWF5_9ACTN</name>
<keyword evidence="2" id="KW-0732">Signal</keyword>
<feature type="chain" id="PRO_5045307886" description="Cyanophycinase" evidence="2">
    <location>
        <begin position="30"/>
        <end position="473"/>
    </location>
</feature>
<protein>
    <recommendedName>
        <fullName evidence="5">Cyanophycinase</fullName>
    </recommendedName>
</protein>
<reference evidence="3 4" key="1">
    <citation type="submission" date="2023-02" db="EMBL/GenBank/DDBJ databases">
        <authorList>
            <person name="Mo P."/>
        </authorList>
    </citation>
    <scope>NUCLEOTIDE SEQUENCE [LARGE SCALE GENOMIC DNA]</scope>
    <source>
        <strain evidence="3 4">HUAS 3</strain>
    </source>
</reference>
<feature type="compositionally biased region" description="Basic and acidic residues" evidence="1">
    <location>
        <begin position="353"/>
        <end position="367"/>
    </location>
</feature>
<evidence type="ECO:0000313" key="4">
    <source>
        <dbReference type="Proteomes" id="UP001219605"/>
    </source>
</evidence>
<dbReference type="Proteomes" id="UP001219605">
    <property type="component" value="Chromosome"/>
</dbReference>
<dbReference type="Gene3D" id="2.60.120.380">
    <property type="match status" value="1"/>
</dbReference>
<gene>
    <name evidence="3" type="ORF">PVK37_07450</name>
</gene>